<dbReference type="STRING" id="645991.Sgly_1619"/>
<proteinExistence type="predicted"/>
<reference evidence="1 2" key="1">
    <citation type="journal article" date="2011" name="Stand. Genomic Sci.">
        <title>Complete genome sequence of Syntrophobotulus glycolicus type strain (FlGlyR).</title>
        <authorList>
            <person name="Han C."/>
            <person name="Mwirichia R."/>
            <person name="Chertkov O."/>
            <person name="Held B."/>
            <person name="Lapidus A."/>
            <person name="Nolan M."/>
            <person name="Lucas S."/>
            <person name="Hammon N."/>
            <person name="Deshpande S."/>
            <person name="Cheng J.F."/>
            <person name="Tapia R."/>
            <person name="Goodwin L."/>
            <person name="Pitluck S."/>
            <person name="Huntemann M."/>
            <person name="Liolios K."/>
            <person name="Ivanova N."/>
            <person name="Pagani I."/>
            <person name="Mavromatis K."/>
            <person name="Ovchinikova G."/>
            <person name="Pati A."/>
            <person name="Chen A."/>
            <person name="Palaniappan K."/>
            <person name="Land M."/>
            <person name="Hauser L."/>
            <person name="Brambilla E.M."/>
            <person name="Rohde M."/>
            <person name="Spring S."/>
            <person name="Sikorski J."/>
            <person name="Goker M."/>
            <person name="Woyke T."/>
            <person name="Bristow J."/>
            <person name="Eisen J.A."/>
            <person name="Markowitz V."/>
            <person name="Hugenholtz P."/>
            <person name="Kyrpides N.C."/>
            <person name="Klenk H.P."/>
            <person name="Detter J.C."/>
        </authorList>
    </citation>
    <scope>NUCLEOTIDE SEQUENCE [LARGE SCALE GENOMIC DNA]</scope>
    <source>
        <strain evidence="2">DSM 8271 / FlGlyR</strain>
    </source>
</reference>
<keyword evidence="1" id="KW-0418">Kinase</keyword>
<organism evidence="1 2">
    <name type="scientific">Syntrophobotulus glycolicus (strain DSM 8271 / FlGlyR)</name>
    <dbReference type="NCBI Taxonomy" id="645991"/>
    <lineage>
        <taxon>Bacteria</taxon>
        <taxon>Bacillati</taxon>
        <taxon>Bacillota</taxon>
        <taxon>Clostridia</taxon>
        <taxon>Eubacteriales</taxon>
        <taxon>Desulfitobacteriaceae</taxon>
        <taxon>Syntrophobotulus</taxon>
    </lineage>
</organism>
<dbReference type="EMBL" id="CP002547">
    <property type="protein sequence ID" value="ADY55917.1"/>
    <property type="molecule type" value="Genomic_DNA"/>
</dbReference>
<evidence type="ECO:0000313" key="1">
    <source>
        <dbReference type="EMBL" id="ADY55917.1"/>
    </source>
</evidence>
<keyword evidence="2" id="KW-1185">Reference proteome</keyword>
<name>F0SY82_SYNGF</name>
<reference evidence="2" key="2">
    <citation type="submission" date="2011-02" db="EMBL/GenBank/DDBJ databases">
        <title>The complete genome of Syntrophobotulus glycolicus DSM 8271.</title>
        <authorList>
            <person name="Lucas S."/>
            <person name="Copeland A."/>
            <person name="Lapidus A."/>
            <person name="Bruce D."/>
            <person name="Goodwin L."/>
            <person name="Pitluck S."/>
            <person name="Kyrpides N."/>
            <person name="Mavromatis K."/>
            <person name="Pagani I."/>
            <person name="Ivanova N."/>
            <person name="Mikhailova N."/>
            <person name="Chertkov O."/>
            <person name="Held B."/>
            <person name="Detter J.C."/>
            <person name="Tapia R."/>
            <person name="Han C."/>
            <person name="Land M."/>
            <person name="Hauser L."/>
            <person name="Markowitz V."/>
            <person name="Cheng J.-F."/>
            <person name="Hugenholtz P."/>
            <person name="Woyke T."/>
            <person name="Wu D."/>
            <person name="Spring S."/>
            <person name="Schroeder M."/>
            <person name="Brambilla E."/>
            <person name="Klenk H.-P."/>
            <person name="Eisen J.A."/>
        </authorList>
    </citation>
    <scope>NUCLEOTIDE SEQUENCE [LARGE SCALE GENOMIC DNA]</scope>
    <source>
        <strain evidence="2">DSM 8271 / FlGlyR</strain>
    </source>
</reference>
<gene>
    <name evidence="1" type="ordered locus">Sgly_1619</name>
</gene>
<dbReference type="Proteomes" id="UP000007488">
    <property type="component" value="Chromosome"/>
</dbReference>
<dbReference type="Gene3D" id="3.40.50.300">
    <property type="entry name" value="P-loop containing nucleotide triphosphate hydrolases"/>
    <property type="match status" value="1"/>
</dbReference>
<dbReference type="InterPro" id="IPR027417">
    <property type="entry name" value="P-loop_NTPase"/>
</dbReference>
<dbReference type="OrthoDB" id="5430844at2"/>
<sequence length="299" mass="32594">MYKYTAFGLQIASEVAFNELLSGDDSSADVMIEKGLVSDAPRQPTLSDKKSTFETNFSFLAPNVGKFKVSNGNKIIVEPLGASGSSAFKPYLLGTAFGILLLQRGLLPIHGSAFIFNGKSVIITGASGAGKSTLLSAFRKLGYPLHTDDIAPLTIDQNGAIRVLPGYPQQKLWKDSAEYFLEKNADHLVRIEGERDKYFLPANNGFWNEPADLSAIFELIPGDTGSVVSSRLNKHLGLIALMSNTYRIEAVNDLGIGANHFSQCAAVVDHIPVFRMTRPRALFTVDELTDLILQRINDL</sequence>
<dbReference type="GO" id="GO:0016301">
    <property type="term" value="F:kinase activity"/>
    <property type="evidence" value="ECO:0007669"/>
    <property type="project" value="UniProtKB-KW"/>
</dbReference>
<dbReference type="eggNOG" id="COG1493">
    <property type="taxonomic scope" value="Bacteria"/>
</dbReference>
<dbReference type="RefSeq" id="WP_013624785.1">
    <property type="nucleotide sequence ID" value="NC_015172.1"/>
</dbReference>
<evidence type="ECO:0000313" key="2">
    <source>
        <dbReference type="Proteomes" id="UP000007488"/>
    </source>
</evidence>
<dbReference type="AlphaFoldDB" id="F0SY82"/>
<accession>F0SY82</accession>
<dbReference type="HOGENOM" id="CLU_073290_1_0_9"/>
<keyword evidence="1" id="KW-0808">Transferase</keyword>
<dbReference type="SUPFAM" id="SSF53795">
    <property type="entry name" value="PEP carboxykinase-like"/>
    <property type="match status" value="1"/>
</dbReference>
<dbReference type="KEGG" id="sgy:Sgly_1619"/>
<protein>
    <submittedName>
        <fullName evidence="1">HPr kinase</fullName>
    </submittedName>
</protein>